<keyword evidence="2" id="KW-1185">Reference proteome</keyword>
<dbReference type="Proteomes" id="UP000235371">
    <property type="component" value="Unassembled WGS sequence"/>
</dbReference>
<protein>
    <submittedName>
        <fullName evidence="1">Uncharacterized protein</fullName>
    </submittedName>
</protein>
<accession>A0A2J6TK03</accession>
<dbReference type="RefSeq" id="XP_024740248.1">
    <property type="nucleotide sequence ID" value="XM_024882754.1"/>
</dbReference>
<dbReference type="AlphaFoldDB" id="A0A2J6TK03"/>
<evidence type="ECO:0000313" key="1">
    <source>
        <dbReference type="EMBL" id="PMD63344.1"/>
    </source>
</evidence>
<dbReference type="EMBL" id="KZ613782">
    <property type="protein sequence ID" value="PMD63344.1"/>
    <property type="molecule type" value="Genomic_DNA"/>
</dbReference>
<dbReference type="GeneID" id="36590831"/>
<dbReference type="OrthoDB" id="10382014at2759"/>
<gene>
    <name evidence="1" type="ORF">K444DRAFT_627067</name>
</gene>
<dbReference type="InParanoid" id="A0A2J6TK03"/>
<proteinExistence type="predicted"/>
<name>A0A2J6TK03_9HELO</name>
<sequence>MQQPWANTIRGIINDTLTLFDSYEAANGPIREIVGSDAHAGGTFQEKMELDIGEGTDANVETDLGAANSPAMSDNALEDSEDNHDAPLRALALYDVPAGVTLEDPCAYPENREMESSSTGSLLNWWCKIALVTPPLIDVFKKINDLEFTKLEKEKILKWGVMSKSHCQILRN</sequence>
<evidence type="ECO:0000313" key="2">
    <source>
        <dbReference type="Proteomes" id="UP000235371"/>
    </source>
</evidence>
<reference evidence="1 2" key="1">
    <citation type="submission" date="2016-04" db="EMBL/GenBank/DDBJ databases">
        <title>A degradative enzymes factory behind the ericoid mycorrhizal symbiosis.</title>
        <authorList>
            <consortium name="DOE Joint Genome Institute"/>
            <person name="Martino E."/>
            <person name="Morin E."/>
            <person name="Grelet G."/>
            <person name="Kuo A."/>
            <person name="Kohler A."/>
            <person name="Daghino S."/>
            <person name="Barry K."/>
            <person name="Choi C."/>
            <person name="Cichocki N."/>
            <person name="Clum A."/>
            <person name="Copeland A."/>
            <person name="Hainaut M."/>
            <person name="Haridas S."/>
            <person name="Labutti K."/>
            <person name="Lindquist E."/>
            <person name="Lipzen A."/>
            <person name="Khouja H.-R."/>
            <person name="Murat C."/>
            <person name="Ohm R."/>
            <person name="Olson A."/>
            <person name="Spatafora J."/>
            <person name="Veneault-Fourrey C."/>
            <person name="Henrissat B."/>
            <person name="Grigoriev I."/>
            <person name="Martin F."/>
            <person name="Perotto S."/>
        </authorList>
    </citation>
    <scope>NUCLEOTIDE SEQUENCE [LARGE SCALE GENOMIC DNA]</scope>
    <source>
        <strain evidence="1 2">E</strain>
    </source>
</reference>
<organism evidence="1 2">
    <name type="scientific">Hyaloscypha bicolor E</name>
    <dbReference type="NCBI Taxonomy" id="1095630"/>
    <lineage>
        <taxon>Eukaryota</taxon>
        <taxon>Fungi</taxon>
        <taxon>Dikarya</taxon>
        <taxon>Ascomycota</taxon>
        <taxon>Pezizomycotina</taxon>
        <taxon>Leotiomycetes</taxon>
        <taxon>Helotiales</taxon>
        <taxon>Hyaloscyphaceae</taxon>
        <taxon>Hyaloscypha</taxon>
        <taxon>Hyaloscypha bicolor</taxon>
    </lineage>
</organism>